<dbReference type="PROSITE" id="PS50022">
    <property type="entry name" value="FA58C_3"/>
    <property type="match status" value="1"/>
</dbReference>
<feature type="compositionally biased region" description="Polar residues" evidence="7">
    <location>
        <begin position="1486"/>
        <end position="1496"/>
    </location>
</feature>
<dbReference type="Gene3D" id="4.10.400.10">
    <property type="entry name" value="Low-density Lipoprotein Receptor"/>
    <property type="match status" value="1"/>
</dbReference>
<dbReference type="Pfam" id="PF00057">
    <property type="entry name" value="Ldl_recept_a"/>
    <property type="match status" value="1"/>
</dbReference>
<feature type="region of interest" description="Disordered" evidence="7">
    <location>
        <begin position="2256"/>
        <end position="2323"/>
    </location>
</feature>
<feature type="compositionally biased region" description="Polar residues" evidence="7">
    <location>
        <begin position="628"/>
        <end position="662"/>
    </location>
</feature>
<feature type="region of interest" description="Disordered" evidence="7">
    <location>
        <begin position="1690"/>
        <end position="1764"/>
    </location>
</feature>
<dbReference type="SUPFAM" id="SSF57424">
    <property type="entry name" value="LDL receptor-like module"/>
    <property type="match status" value="1"/>
</dbReference>
<evidence type="ECO:0000313" key="9">
    <source>
        <dbReference type="EMBL" id="KAJ8313527.1"/>
    </source>
</evidence>
<evidence type="ECO:0000313" key="10">
    <source>
        <dbReference type="Proteomes" id="UP001217089"/>
    </source>
</evidence>
<keyword evidence="3" id="KW-0732">Signal</keyword>
<dbReference type="Pfam" id="PF00754">
    <property type="entry name" value="F5_F8_type_C"/>
    <property type="match status" value="1"/>
</dbReference>
<reference evidence="9 10" key="1">
    <citation type="submission" date="2022-12" db="EMBL/GenBank/DDBJ databases">
        <title>Chromosome-level genome of Tegillarca granosa.</title>
        <authorList>
            <person name="Kim J."/>
        </authorList>
    </citation>
    <scope>NUCLEOTIDE SEQUENCE [LARGE SCALE GENOMIC DNA]</scope>
    <source>
        <strain evidence="9">Teg-2019</strain>
        <tissue evidence="9">Adductor muscle</tissue>
    </source>
</reference>
<sequence>MQITTLWSVTTIRSATSANVKYGKSQSTSSYTGSHLTVSPGQHGTGQPTAVPHACITRWSQWINKDNPVSDGMEREFMQAYEKKLFCGFGQLTQIECKTADVYGIPYHMTGDTGTICNIQTGLTCLNLNNHPSMCHDYKIRYFCQCSAQPTAQPLTDKNGNPIATPLTDKFGNPMANPLTDKFGNPIATPGPGSGGQPTAQPLTDKNGNPIATPIPGSGGQPTAQPLTDKNGNPIVNPLTDKFGNPIANPLTDKFGNPIATPGPGSGGQPTAQPLTDKNGNPIATPLTDKYGNPIANPLTDKFGNPIATPTQGSGGHPTAQPLTDKNGNPIATPLTDKYGNPIAYPLTDKFGNPIATPSLGSGGQPTAQPQTDKNGNPIATPFTDKYGHPIVNPATDKYGNPIATPIPGSGGQPTAQPQTDKNGNPIVNPLTDKFGNPIANPQTDKNGNPIATPGPGSGGQPTAQPQTDKNGNPIATPSPGSGGQPTAQPQTDKNGYIVNPLTDKFGNPIANPATDKNGNPIATPIPGSGGQPTAQPLTDKNGNPIATPLTDKFGNPIVNPLTDKNGNPIATPGPGSGGQPTAQPLTDKNGNPIVTPLTDKYGHPIVNPLTDKYGNPIATPSPGSGGQPTAQPQTDKNGNPIANPSPGSGGQPTAQPLTDKNGNPIATPLTDKYGHLIVNPLTDKYGNPIATPSPGSGGQPTAQPQTDKNGNPIATPSPGSGGQPTAQPLTDKNGNPIATPLTDKFGNPVVKPLTDKNGNPIVTPGPGSGGQPTAQPLTDKYGNPIATPHQGGSGHPSVAPSTCSSKWSSWINKDNPNVGDGEREFMTDTEKAKFCGSGRITKIECITADGGDIPYYSSGEIGTTCDVGTGLTCLNANNFPMPCSDYKVRYYCDCPEALYGHLYITLSVQPTAVPGQGQNGQPTPHPQTDKNGNPIATPLTDKFGNPIVNPLTDKNGNPIVTPGPGSGGQPTAQPLTDIYGNPIATPSPGSGGQPTAQPLTDKNGNPIATPLTDKYGHPIVNPLTDKNGNPIATPGPGAGGQPTAHPLTDKNGNPIATPGPGSGGQPTAQPLTDKNGNPIATPLTDKYGNPIATPLTDKYGNPIATPGLGSGGQPTAQPLTDKYGNPIATPHQGGSGHPTVAPSTCSSKWSSWINKDNPNVGDGEREFMTDTEKAKFCGSGRITKIECITADGGDIPYYSSGEIGTTCDVGTGLTCLNANNFPMPCSDYKVRYYCDCPVQPTAVPGQGQNGQPTPHPLTDKNGNPIATPGPGAGGQPTAHPLTDKNGNPIATPLTDKYGNPIANPVTDKYGNPIATPSPGSGGHPTVAPSTCTSKWSGWINKDNPNVGDGEREFMTDTEKAKFCGSGRITKIECITADGGDIPYYSSGEIGTTCDVGTGLTCLNANNFPMPCSDYKVRYYCDCPVQPTAVPGQGQNGQPTPHPLTDKNGNPIATPGPGAGGQPTAHPLTDKNGNPIATPGPGSGGQPTAQPLTDKNGNPIATPLTDKYGNPIANPVTDKYGNPIATPSPGSGGQPTAQPLTDKNGNPIATPLTDKYGNPIVNPLTDKYGNPIATPSPGSGGQPTAAPSTCTSKWSGWINKDNPNVGDGEREFMTDTEKAKFCGSGRITKIECITADGGDIPYYSSGEIGTTCDVGTGLTCLNANNFPMPCSDYKVRYYCDCPVQPTAVPGQGQNGQPTPHPLTDKNGNPIATPGPGAGGQPTAHPLTDKNGNPIATPGPGSGGQPTAQPLTDKNGNPIATPLTDKYGNLIANPVTDKYGNPIATPSPGSGGQPTAQPLTDKNGNPIATPLTDKYGNPIVNPLTDKYGNPIATPSPGSGGQPTAAPSTCTSKWSGWINKDNPNVGDGEREFMTDTEKAKFCGSGRITKIECITADGGDIPYYSSGEIGTTCDVGTGLTCLNANNFPMPCSDYKVRYYCDCPVQPTAVPGQGQNGQPTPHPLTDKNGNPIATPGPGSGGQPTAQPLTDKNGNPIATPLTDKYGNPIANPVTDKYGNPIATPSPGSGGQPTVAPSTCTSKWSGWINKDNPNVGDGEREFMTDTEKANFCGSGRITKIECITADGGDIPYYSSGEIGTTCDVGTGLTCLNANNFPMPCSDYKVRYYCDCPVQPTAVPGQGHNGQPTAHPQTDKNGNPIATPGPGSGGQPTAQPLTDKYGNPIATPHQGASGHPTVAPSTCSSKWSSWINKDNPNVGDGEREFMTDTEKANFCGSGRITKIECITADGGDIPYYSSGEIVQPTVVPGQGQNGQPTPQPLTDKNGNPIATPGPGAGGQPTAQPLTDKYGNPIATPHQGGSGHPTVAPSTCSSKWSSWINKDNPNVGDGEREFMTDTEKAKFCGSGRITKIECITADGGDIPYYSSGEIGTTCDVGTGLTCLNANNFPMPCSDYKVRYYCDCPVQPTAVPGQGQNGQPTAHPLTDKNGNPIATPGPGAGGQPTAQPLTDKYGNPIATPHQGGSGHPTVAPSTCSSKWSSWINKDNPNVGDGEREFMTDTEKAKFCGSGRITKIECITADGGDIPYYSSGEIGTTCDVGTGLTCLNANNFPMPCSDYKVRYYCDCPAGLPTASPHQNHGGQPTAQPQTDQFGQPLVTPQHGSGGLPTAQPQTDRFGHPIATPGTCSSKWSSWINKDNPNVGDGEREFMTDTEKAKFCGSGRITKIECITADGGDIPYYSSGEIGTTCDVGTGLTCLNANNFPLPCSDYKVRYYCDCPAGVPTAAPVPNNGVQPTAVPATPLVRIPGKAFPELFDGRKDFFLISHLSFIAITDVCKENMGMENHQIRDHMITASSYRDLNYAPKKARPDSNSGWMAAFDNKNQFIQVDFLQPSYITGVTTQGRVAVPSYVTSYFLFSGNFDSMTPVTHFFTNPIRTQFIRINPQSWYGKIALRFEIHGCYQSYPDMKTPPPMTTLAPATPPPLKESCYIYDQWVNVGQPTPANTGDIEPIAEVKKQSHVCLNPVKIECQSAAGVPFDMTGQIVRCNLWEGLVCNNADQSAPKLCYDYRVRLGCLKIQGTVQGSVFTTGSVHQVSSALPCFEGMDTSQCPASCPAGQFCDGMKCVVKEQCTCNINGHVVRPNDIVQGAHCDTCRCISGEAMCVPKVCPACTQGEKVIDMATCTCSCKMCSPSEYRCGSGECIASGKRCDGVIDCTDDEVNCSKYTLFLQFFQKKEIKIDFYFPHGAPFRARKDEVLQHSTTSVPVFTAPVTLSPPLGKIVIENKSIN</sequence>
<feature type="compositionally biased region" description="Low complexity" evidence="7">
    <location>
        <begin position="1029"/>
        <end position="1047"/>
    </location>
</feature>
<feature type="compositionally biased region" description="Polar residues" evidence="7">
    <location>
        <begin position="269"/>
        <end position="279"/>
    </location>
</feature>
<feature type="compositionally biased region" description="Low complexity" evidence="7">
    <location>
        <begin position="2440"/>
        <end position="2459"/>
    </location>
</feature>
<dbReference type="PROSITE" id="PS01285">
    <property type="entry name" value="FA58C_1"/>
    <property type="match status" value="1"/>
</dbReference>
<feature type="compositionally biased region" description="Polar residues" evidence="7">
    <location>
        <begin position="1744"/>
        <end position="1754"/>
    </location>
</feature>
<evidence type="ECO:0000256" key="1">
    <source>
        <dbReference type="ARBA" id="ARBA00004613"/>
    </source>
</evidence>
<dbReference type="PROSITE" id="PS01286">
    <property type="entry name" value="FA58C_2"/>
    <property type="match status" value="1"/>
</dbReference>
<feature type="region of interest" description="Disordered" evidence="7">
    <location>
        <begin position="2134"/>
        <end position="2198"/>
    </location>
</feature>
<feature type="compositionally biased region" description="Low complexity" evidence="7">
    <location>
        <begin position="1263"/>
        <end position="1281"/>
    </location>
</feature>
<keyword evidence="10" id="KW-1185">Reference proteome</keyword>
<feature type="region of interest" description="Disordered" evidence="7">
    <location>
        <begin position="2586"/>
        <end position="2624"/>
    </location>
</feature>
<feature type="disulfide bond" evidence="6">
    <location>
        <begin position="3146"/>
        <end position="3164"/>
    </location>
</feature>
<feature type="region of interest" description="Disordered" evidence="7">
    <location>
        <begin position="2422"/>
        <end position="2459"/>
    </location>
</feature>
<protein>
    <recommendedName>
        <fullName evidence="8">F5/8 type C domain-containing protein</fullName>
    </recommendedName>
</protein>
<dbReference type="PANTHER" id="PTHR15031">
    <property type="entry name" value="CARTILAGE INTERMEDIATE LAYER PROTEIN CLIP"/>
    <property type="match status" value="1"/>
</dbReference>
<feature type="compositionally biased region" description="Polar residues" evidence="7">
    <location>
        <begin position="413"/>
        <end position="423"/>
    </location>
</feature>
<feature type="compositionally biased region" description="Polar residues" evidence="7">
    <location>
        <begin position="2586"/>
        <end position="2603"/>
    </location>
</feature>
<feature type="compositionally biased region" description="Low complexity" evidence="7">
    <location>
        <begin position="1449"/>
        <end position="1467"/>
    </location>
</feature>
<evidence type="ECO:0000256" key="6">
    <source>
        <dbReference type="PROSITE-ProRule" id="PRU00124"/>
    </source>
</evidence>
<feature type="domain" description="F5/8 type C" evidence="8">
    <location>
        <begin position="2786"/>
        <end position="2910"/>
    </location>
</feature>
<dbReference type="SMART" id="SM00231">
    <property type="entry name" value="FA58C"/>
    <property type="match status" value="1"/>
</dbReference>
<keyword evidence="5" id="KW-0325">Glycoprotein</keyword>
<feature type="compositionally biased region" description="Polar residues" evidence="7">
    <location>
        <begin position="580"/>
        <end position="590"/>
    </location>
</feature>
<keyword evidence="2" id="KW-0964">Secreted</keyword>
<dbReference type="InterPro" id="IPR036055">
    <property type="entry name" value="LDL_receptor-like_sf"/>
</dbReference>
<evidence type="ECO:0000256" key="4">
    <source>
        <dbReference type="ARBA" id="ARBA00023157"/>
    </source>
</evidence>
<feature type="compositionally biased region" description="Polar residues" evidence="7">
    <location>
        <begin position="994"/>
        <end position="1004"/>
    </location>
</feature>
<evidence type="ECO:0000256" key="5">
    <source>
        <dbReference type="ARBA" id="ARBA00023180"/>
    </source>
</evidence>
<dbReference type="EMBL" id="JARBDR010000342">
    <property type="protein sequence ID" value="KAJ8313527.1"/>
    <property type="molecule type" value="Genomic_DNA"/>
</dbReference>
<proteinExistence type="predicted"/>
<feature type="compositionally biased region" description="Low complexity" evidence="7">
    <location>
        <begin position="2256"/>
        <end position="2297"/>
    </location>
</feature>
<evidence type="ECO:0000259" key="8">
    <source>
        <dbReference type="PROSITE" id="PS50022"/>
    </source>
</evidence>
<feature type="compositionally biased region" description="Polar residues" evidence="7">
    <location>
        <begin position="700"/>
        <end position="734"/>
    </location>
</feature>
<feature type="compositionally biased region" description="Polar residues" evidence="7">
    <location>
        <begin position="2138"/>
        <end position="2150"/>
    </location>
</feature>
<name>A0ABQ9FCE7_TEGGR</name>
<dbReference type="Gene3D" id="2.60.120.260">
    <property type="entry name" value="Galactose-binding domain-like"/>
    <property type="match status" value="2"/>
</dbReference>
<feature type="region of interest" description="Disordered" evidence="7">
    <location>
        <begin position="914"/>
        <end position="935"/>
    </location>
</feature>
<feature type="compositionally biased region" description="Polar residues" evidence="7">
    <location>
        <begin position="365"/>
        <end position="375"/>
    </location>
</feature>
<feature type="compositionally biased region" description="Polar residues" evidence="7">
    <location>
        <begin position="221"/>
        <end position="231"/>
    </location>
</feature>
<feature type="compositionally biased region" description="Polar residues" evidence="7">
    <location>
        <begin position="461"/>
        <end position="494"/>
    </location>
</feature>
<feature type="compositionally biased region" description="Polar residues" evidence="7">
    <location>
        <begin position="1066"/>
        <end position="1076"/>
    </location>
</feature>
<feature type="region of interest" description="Disordered" evidence="7">
    <location>
        <begin position="354"/>
        <end position="670"/>
    </location>
</feature>
<organism evidence="9 10">
    <name type="scientific">Tegillarca granosa</name>
    <name type="common">Malaysian cockle</name>
    <name type="synonym">Anadara granosa</name>
    <dbReference type="NCBI Taxonomy" id="220873"/>
    <lineage>
        <taxon>Eukaryota</taxon>
        <taxon>Metazoa</taxon>
        <taxon>Spiralia</taxon>
        <taxon>Lophotrochozoa</taxon>
        <taxon>Mollusca</taxon>
        <taxon>Bivalvia</taxon>
        <taxon>Autobranchia</taxon>
        <taxon>Pteriomorphia</taxon>
        <taxon>Arcoida</taxon>
        <taxon>Arcoidea</taxon>
        <taxon>Arcidae</taxon>
        <taxon>Tegillarca</taxon>
    </lineage>
</organism>
<dbReference type="InterPro" id="IPR008979">
    <property type="entry name" value="Galactose-bd-like_sf"/>
</dbReference>
<dbReference type="PROSITE" id="PS50068">
    <property type="entry name" value="LDLRA_2"/>
    <property type="match status" value="1"/>
</dbReference>
<feature type="compositionally biased region" description="Polar residues" evidence="7">
    <location>
        <begin position="1792"/>
        <end position="1802"/>
    </location>
</feature>
<dbReference type="SUPFAM" id="SSF49785">
    <property type="entry name" value="Galactose-binding domain-like"/>
    <property type="match status" value="1"/>
</dbReference>
<dbReference type="Pfam" id="PF13330">
    <property type="entry name" value="Mucin2_WxxW"/>
    <property type="match status" value="12"/>
</dbReference>
<feature type="region of interest" description="Disordered" evidence="7">
    <location>
        <begin position="953"/>
        <end position="1148"/>
    </location>
</feature>
<accession>A0ABQ9FCE7</accession>
<comment type="caution">
    <text evidence="9">The sequence shown here is derived from an EMBL/GenBank/DDBJ whole genome shotgun (WGS) entry which is preliminary data.</text>
</comment>
<dbReference type="InterPro" id="IPR000421">
    <property type="entry name" value="FA58C"/>
</dbReference>
<dbReference type="CDD" id="cd00057">
    <property type="entry name" value="FA58C"/>
    <property type="match status" value="1"/>
</dbReference>
<evidence type="ECO:0000256" key="7">
    <source>
        <dbReference type="SAM" id="MobiDB-lite"/>
    </source>
</evidence>
<comment type="subcellular location">
    <subcellularLocation>
        <location evidence="1">Secreted</location>
    </subcellularLocation>
</comment>
<dbReference type="InterPro" id="IPR039675">
    <property type="entry name" value="CILP1/CILP2"/>
</dbReference>
<dbReference type="Proteomes" id="UP001217089">
    <property type="component" value="Unassembled WGS sequence"/>
</dbReference>
<gene>
    <name evidence="9" type="ORF">KUTeg_008088</name>
</gene>
<dbReference type="CDD" id="cd00112">
    <property type="entry name" value="LDLa"/>
    <property type="match status" value="1"/>
</dbReference>
<comment type="caution">
    <text evidence="6">Lacks conserved residue(s) required for the propagation of feature annotation.</text>
</comment>
<evidence type="ECO:0000256" key="2">
    <source>
        <dbReference type="ARBA" id="ARBA00022525"/>
    </source>
</evidence>
<feature type="region of interest" description="Disordered" evidence="7">
    <location>
        <begin position="1432"/>
        <end position="1590"/>
    </location>
</feature>
<feature type="region of interest" description="Disordered" evidence="7">
    <location>
        <begin position="1948"/>
        <end position="2035"/>
    </location>
</feature>
<feature type="compositionally biased region" description="Polar residues" evidence="7">
    <location>
        <begin position="532"/>
        <end position="542"/>
    </location>
</feature>
<feature type="compositionally biased region" description="Polar residues" evidence="7">
    <location>
        <begin position="1978"/>
        <end position="1988"/>
    </location>
</feature>
<feature type="region of interest" description="Disordered" evidence="7">
    <location>
        <begin position="685"/>
        <end position="806"/>
    </location>
</feature>
<dbReference type="SMART" id="SM00192">
    <property type="entry name" value="LDLa"/>
    <property type="match status" value="1"/>
</dbReference>
<dbReference type="PANTHER" id="PTHR15031:SF4">
    <property type="entry name" value="CARTILAGE INTERMEDIATE LAYER PROTEIN 1"/>
    <property type="match status" value="1"/>
</dbReference>
<feature type="disulfide bond" evidence="6">
    <location>
        <begin position="3139"/>
        <end position="3151"/>
    </location>
</feature>
<dbReference type="InterPro" id="IPR002172">
    <property type="entry name" value="LDrepeatLR_classA_rpt"/>
</dbReference>
<feature type="region of interest" description="Disordered" evidence="7">
    <location>
        <begin position="1777"/>
        <end position="1848"/>
    </location>
</feature>
<feature type="compositionally biased region" description="Low complexity" evidence="7">
    <location>
        <begin position="1707"/>
        <end position="1725"/>
    </location>
</feature>
<feature type="region of interest" description="Disordered" evidence="7">
    <location>
        <begin position="184"/>
        <end position="337"/>
    </location>
</feature>
<keyword evidence="4 6" id="KW-1015">Disulfide bond</keyword>
<evidence type="ECO:0000256" key="3">
    <source>
        <dbReference type="ARBA" id="ARBA00022729"/>
    </source>
</evidence>
<dbReference type="InterPro" id="IPR025155">
    <property type="entry name" value="WxxW_domain"/>
</dbReference>
<feature type="region of interest" description="Disordered" evidence="7">
    <location>
        <begin position="1246"/>
        <end position="1287"/>
    </location>
</feature>
<feature type="compositionally biased region" description="Polar residues" evidence="7">
    <location>
        <begin position="1534"/>
        <end position="1544"/>
    </location>
</feature>
<feature type="compositionally biased region" description="Polar residues" evidence="7">
    <location>
        <begin position="197"/>
        <end position="207"/>
    </location>
</feature>